<evidence type="ECO:0000256" key="1">
    <source>
        <dbReference type="SAM" id="Phobius"/>
    </source>
</evidence>
<keyword evidence="1" id="KW-1133">Transmembrane helix</keyword>
<proteinExistence type="predicted"/>
<comment type="caution">
    <text evidence="2">The sequence shown here is derived from an EMBL/GenBank/DDBJ whole genome shotgun (WGS) entry which is preliminary data.</text>
</comment>
<feature type="transmembrane region" description="Helical" evidence="1">
    <location>
        <begin position="20"/>
        <end position="42"/>
    </location>
</feature>
<name>A0A200QNZ2_MACCD</name>
<organism evidence="2 3">
    <name type="scientific">Macleaya cordata</name>
    <name type="common">Five-seeded plume-poppy</name>
    <name type="synonym">Bocconia cordata</name>
    <dbReference type="NCBI Taxonomy" id="56857"/>
    <lineage>
        <taxon>Eukaryota</taxon>
        <taxon>Viridiplantae</taxon>
        <taxon>Streptophyta</taxon>
        <taxon>Embryophyta</taxon>
        <taxon>Tracheophyta</taxon>
        <taxon>Spermatophyta</taxon>
        <taxon>Magnoliopsida</taxon>
        <taxon>Ranunculales</taxon>
        <taxon>Papaveraceae</taxon>
        <taxon>Papaveroideae</taxon>
        <taxon>Macleaya</taxon>
    </lineage>
</organism>
<keyword evidence="1" id="KW-0812">Transmembrane</keyword>
<dbReference type="InParanoid" id="A0A200QNZ2"/>
<gene>
    <name evidence="2" type="ORF">BVC80_1773g57</name>
</gene>
<sequence length="115" mass="12686">MELYSNFTDAIEAYTGLSPMAFFTILALMYGVYRLVCGMFFIPDDIKALRANYLEQLRHSSASSSSSSFPIADPVQLGDVTEEELRAYDGSDPNKPLLMAIKGHVGVQEFFDGSS</sequence>
<dbReference type="STRING" id="56857.A0A200QNZ2"/>
<dbReference type="AlphaFoldDB" id="A0A200QNZ2"/>
<evidence type="ECO:0000313" key="3">
    <source>
        <dbReference type="Proteomes" id="UP000195402"/>
    </source>
</evidence>
<keyword evidence="3" id="KW-1185">Reference proteome</keyword>
<reference evidence="2 3" key="1">
    <citation type="journal article" date="2017" name="Mol. Plant">
        <title>The Genome of Medicinal Plant Macleaya cordata Provides New Insights into Benzylisoquinoline Alkaloids Metabolism.</title>
        <authorList>
            <person name="Liu X."/>
            <person name="Liu Y."/>
            <person name="Huang P."/>
            <person name="Ma Y."/>
            <person name="Qing Z."/>
            <person name="Tang Q."/>
            <person name="Cao H."/>
            <person name="Cheng P."/>
            <person name="Zheng Y."/>
            <person name="Yuan Z."/>
            <person name="Zhou Y."/>
            <person name="Liu J."/>
            <person name="Tang Z."/>
            <person name="Zhuo Y."/>
            <person name="Zhang Y."/>
            <person name="Yu L."/>
            <person name="Huang J."/>
            <person name="Yang P."/>
            <person name="Peng Q."/>
            <person name="Zhang J."/>
            <person name="Jiang W."/>
            <person name="Zhang Z."/>
            <person name="Lin K."/>
            <person name="Ro D.K."/>
            <person name="Chen X."/>
            <person name="Xiong X."/>
            <person name="Shang Y."/>
            <person name="Huang S."/>
            <person name="Zeng J."/>
        </authorList>
    </citation>
    <scope>NUCLEOTIDE SEQUENCE [LARGE SCALE GENOMIC DNA]</scope>
    <source>
        <strain evidence="3">cv. BLH2017</strain>
        <tissue evidence="2">Root</tissue>
    </source>
</reference>
<protein>
    <submittedName>
        <fullName evidence="2">Uncharacterized protein</fullName>
    </submittedName>
</protein>
<dbReference type="EMBL" id="MVGT01001416">
    <property type="protein sequence ID" value="OVA12157.1"/>
    <property type="molecule type" value="Genomic_DNA"/>
</dbReference>
<accession>A0A200QNZ2</accession>
<dbReference type="Proteomes" id="UP000195402">
    <property type="component" value="Unassembled WGS sequence"/>
</dbReference>
<dbReference type="OMA" id="ESIPAYT"/>
<keyword evidence="1" id="KW-0472">Membrane</keyword>
<dbReference type="OrthoDB" id="547796at2759"/>
<evidence type="ECO:0000313" key="2">
    <source>
        <dbReference type="EMBL" id="OVA12157.1"/>
    </source>
</evidence>